<name>A0A6P7TJJ0_9MOLL</name>
<keyword evidence="4 7" id="KW-0747">Spliceosome</keyword>
<evidence type="ECO:0000256" key="8">
    <source>
        <dbReference type="SAM" id="MobiDB-lite"/>
    </source>
</evidence>
<dbReference type="KEGG" id="osn:115222982"/>
<evidence type="ECO:0000256" key="5">
    <source>
        <dbReference type="ARBA" id="ARBA00023187"/>
    </source>
</evidence>
<reference evidence="11 12" key="1">
    <citation type="submission" date="2025-08" db="UniProtKB">
        <authorList>
            <consortium name="RefSeq"/>
        </authorList>
    </citation>
    <scope>IDENTIFICATION</scope>
</reference>
<dbReference type="PANTHER" id="PTHR23329:SF1">
    <property type="entry name" value="TUFTELIN-INTERACTING PROTEIN 11"/>
    <property type="match status" value="1"/>
</dbReference>
<dbReference type="Proteomes" id="UP000515154">
    <property type="component" value="Linkage group LG21"/>
</dbReference>
<dbReference type="Pfam" id="PF07842">
    <property type="entry name" value="GCFC"/>
    <property type="match status" value="1"/>
</dbReference>
<feature type="compositionally biased region" description="Basic and acidic residues" evidence="8">
    <location>
        <begin position="75"/>
        <end position="85"/>
    </location>
</feature>
<feature type="region of interest" description="Disordered" evidence="8">
    <location>
        <begin position="176"/>
        <end position="221"/>
    </location>
</feature>
<dbReference type="RefSeq" id="XP_029649266.1">
    <property type="nucleotide sequence ID" value="XM_029793406.2"/>
</dbReference>
<dbReference type="PIRSF" id="PIRSF017706">
    <property type="entry name" value="TFIP11"/>
    <property type="match status" value="1"/>
</dbReference>
<gene>
    <name evidence="11 12" type="primary">LOC115222982</name>
</gene>
<evidence type="ECO:0000313" key="12">
    <source>
        <dbReference type="RefSeq" id="XP_029649266.1"/>
    </source>
</evidence>
<dbReference type="GO" id="GO:0003676">
    <property type="term" value="F:nucleic acid binding"/>
    <property type="evidence" value="ECO:0007669"/>
    <property type="project" value="InterPro"/>
</dbReference>
<dbReference type="InterPro" id="IPR024933">
    <property type="entry name" value="TFP11"/>
</dbReference>
<keyword evidence="3 7" id="KW-0507">mRNA processing</keyword>
<keyword evidence="10" id="KW-1185">Reference proteome</keyword>
<dbReference type="InterPro" id="IPR045211">
    <property type="entry name" value="TFP11/STIP/Ntr1"/>
</dbReference>
<keyword evidence="5 7" id="KW-0508">mRNA splicing</keyword>
<evidence type="ECO:0000313" key="10">
    <source>
        <dbReference type="Proteomes" id="UP000515154"/>
    </source>
</evidence>
<dbReference type="SMART" id="SM00443">
    <property type="entry name" value="G_patch"/>
    <property type="match status" value="1"/>
</dbReference>
<dbReference type="AlphaFoldDB" id="A0A6P7TJJ0"/>
<feature type="compositionally biased region" description="Polar residues" evidence="8">
    <location>
        <begin position="59"/>
        <end position="69"/>
    </location>
</feature>
<accession>A0A6P7TJJ0</accession>
<sequence length="824" mass="95960">MSSPEIEKFEVTDYDLANEFNPNRRYRRQTKNQATYGIWADPESDEEEERPRFGKTGGAMSSNDYTMNFVSGGLKQEEKLPQKDDMDSEDDSEEETAVKVPQKKKVPLKAPPPRRFAGSKDFESDKNFGKWEKHTRGIGQKLLEKMGYEKGKGLGKTAQGITAPIEAVKRRRRAGLEFSGSERTQQSLKHYPVQDSDEEEETEFKNELHQWKREPTGNNRKPKYVYKTAQDVIESGLTRKKRPIQSSELSKVKVIDMTGKEKRVLSGYHAICQRHDKPDEDDDVIESTPKARTAFDVPELVHNLNILVNMSEVDIIQNDRKLRYNKDQIVNMTHEKERLDVVCEQEKKQCDRLQEILDMVESCQKRTQADVEDAMSLDECVSLFKKLQEEYYEEYKLYDLGALAIALAFPMMKQFFSSWEPLKENTKGLEVMGEWRCILEDSNHKYAYDANNMDVYQRLVWDIWMPVIRKTILQWNVRECNPLIDLLDVWMPVLPSWILDNIQDQLILPRLMQEVENWNPLTDTMPIHAWLHPWLPLMGDKLEPLYAPIRHKLSNALNKWHPSDSSAKVILQPWVSVFKPGHMEGFLVKNILPKLELCMQEFVINPHQQILEPLHWMMSWRDIIALPHLISILEKNLFPKWLQVLCTWLSNMPNYEEVTNWYLGWKSQFPEEFLNHAYVKDQFNRALDIMNRAATGYFQPGAKENMAYFAHNERRQMGTISAPPPPPPSAVLNMIPPTSGVSHHPAQDYDRNPSYPSSFKELVEKMAIDHNLVFIPIPGKSHEGKQVYRFGSVVMHLDRNVIFMFDNQSWIPVSLNTLIDRGKH</sequence>
<dbReference type="Pfam" id="PF12457">
    <property type="entry name" value="TIP_N"/>
    <property type="match status" value="1"/>
</dbReference>
<dbReference type="Pfam" id="PF01585">
    <property type="entry name" value="G-patch"/>
    <property type="match status" value="1"/>
</dbReference>
<evidence type="ECO:0000256" key="6">
    <source>
        <dbReference type="ARBA" id="ARBA00023242"/>
    </source>
</evidence>
<evidence type="ECO:0000256" key="2">
    <source>
        <dbReference type="ARBA" id="ARBA00010900"/>
    </source>
</evidence>
<dbReference type="GO" id="GO:0071008">
    <property type="term" value="C:U2-type post-mRNA release spliceosomal complex"/>
    <property type="evidence" value="ECO:0007669"/>
    <property type="project" value="TreeGrafter"/>
</dbReference>
<dbReference type="RefSeq" id="XP_029649265.1">
    <property type="nucleotide sequence ID" value="XM_029793405.2"/>
</dbReference>
<dbReference type="PROSITE" id="PS50174">
    <property type="entry name" value="G_PATCH"/>
    <property type="match status" value="1"/>
</dbReference>
<dbReference type="InterPro" id="IPR022783">
    <property type="entry name" value="GCFC_dom"/>
</dbReference>
<dbReference type="InterPro" id="IPR000467">
    <property type="entry name" value="G_patch_dom"/>
</dbReference>
<feature type="domain" description="G-patch" evidence="9">
    <location>
        <begin position="135"/>
        <end position="181"/>
    </location>
</feature>
<evidence type="ECO:0000259" key="9">
    <source>
        <dbReference type="PROSITE" id="PS50174"/>
    </source>
</evidence>
<evidence type="ECO:0000256" key="7">
    <source>
        <dbReference type="PIRNR" id="PIRNR017706"/>
    </source>
</evidence>
<feature type="region of interest" description="Disordered" evidence="8">
    <location>
        <begin position="25"/>
        <end position="128"/>
    </location>
</feature>
<proteinExistence type="inferred from homology"/>
<feature type="compositionally biased region" description="Basic and acidic residues" evidence="8">
    <location>
        <begin position="118"/>
        <end position="128"/>
    </location>
</feature>
<feature type="compositionally biased region" description="Basic and acidic residues" evidence="8">
    <location>
        <begin position="203"/>
        <end position="215"/>
    </location>
</feature>
<dbReference type="InterPro" id="IPR022159">
    <property type="entry name" value="STIP/TFIP11_N"/>
</dbReference>
<evidence type="ECO:0000313" key="11">
    <source>
        <dbReference type="RefSeq" id="XP_029649265.1"/>
    </source>
</evidence>
<keyword evidence="6 7" id="KW-0539">Nucleus</keyword>
<protein>
    <submittedName>
        <fullName evidence="11 12">Tuftelin-interacting protein 11</fullName>
    </submittedName>
</protein>
<organism evidence="10 12">
    <name type="scientific">Octopus sinensis</name>
    <name type="common">East Asian common octopus</name>
    <dbReference type="NCBI Taxonomy" id="2607531"/>
    <lineage>
        <taxon>Eukaryota</taxon>
        <taxon>Metazoa</taxon>
        <taxon>Spiralia</taxon>
        <taxon>Lophotrochozoa</taxon>
        <taxon>Mollusca</taxon>
        <taxon>Cephalopoda</taxon>
        <taxon>Coleoidea</taxon>
        <taxon>Octopodiformes</taxon>
        <taxon>Octopoda</taxon>
        <taxon>Incirrata</taxon>
        <taxon>Octopodidae</taxon>
        <taxon>Octopus</taxon>
    </lineage>
</organism>
<dbReference type="GO" id="GO:0000390">
    <property type="term" value="P:spliceosomal complex disassembly"/>
    <property type="evidence" value="ECO:0007669"/>
    <property type="project" value="InterPro"/>
</dbReference>
<feature type="compositionally biased region" description="Acidic residues" evidence="8">
    <location>
        <begin position="86"/>
        <end position="95"/>
    </location>
</feature>
<evidence type="ECO:0000256" key="1">
    <source>
        <dbReference type="ARBA" id="ARBA00004123"/>
    </source>
</evidence>
<dbReference type="PANTHER" id="PTHR23329">
    <property type="entry name" value="TUFTELIN-INTERACTING PROTEIN 11-RELATED"/>
    <property type="match status" value="1"/>
</dbReference>
<comment type="similarity">
    <text evidence="2 7">Belongs to the TFP11/STIP family.</text>
</comment>
<evidence type="ECO:0000256" key="4">
    <source>
        <dbReference type="ARBA" id="ARBA00022728"/>
    </source>
</evidence>
<evidence type="ECO:0000256" key="3">
    <source>
        <dbReference type="ARBA" id="ARBA00022664"/>
    </source>
</evidence>
<comment type="subcellular location">
    <subcellularLocation>
        <location evidence="1 7">Nucleus</location>
    </subcellularLocation>
</comment>